<dbReference type="EMBL" id="JACCBN010000001">
    <property type="protein sequence ID" value="NYD35372.1"/>
    <property type="molecule type" value="Genomic_DNA"/>
</dbReference>
<comment type="caution">
    <text evidence="1">The sequence shown here is derived from an EMBL/GenBank/DDBJ whole genome shotgun (WGS) entry which is preliminary data.</text>
</comment>
<gene>
    <name evidence="1" type="ORF">BJ983_001474</name>
</gene>
<dbReference type="RefSeq" id="WP_179793221.1">
    <property type="nucleotide sequence ID" value="NZ_BAABHP010000004.1"/>
</dbReference>
<dbReference type="InterPro" id="IPR018727">
    <property type="entry name" value="DUF2267"/>
</dbReference>
<name>A0A7Y9DUG3_9PSEU</name>
<proteinExistence type="predicted"/>
<protein>
    <submittedName>
        <fullName evidence="1">Uncharacterized protein (DUF2267 family)</fullName>
    </submittedName>
</protein>
<reference evidence="1 2" key="1">
    <citation type="submission" date="2020-07" db="EMBL/GenBank/DDBJ databases">
        <title>Sequencing the genomes of 1000 actinobacteria strains.</title>
        <authorList>
            <person name="Klenk H.-P."/>
        </authorList>
    </citation>
    <scope>NUCLEOTIDE SEQUENCE [LARGE SCALE GENOMIC DNA]</scope>
    <source>
        <strain evidence="1 2">DSM 45772</strain>
    </source>
</reference>
<organism evidence="1 2">
    <name type="scientific">Actinomycetospora corticicola</name>
    <dbReference type="NCBI Taxonomy" id="663602"/>
    <lineage>
        <taxon>Bacteria</taxon>
        <taxon>Bacillati</taxon>
        <taxon>Actinomycetota</taxon>
        <taxon>Actinomycetes</taxon>
        <taxon>Pseudonocardiales</taxon>
        <taxon>Pseudonocardiaceae</taxon>
        <taxon>Actinomycetospora</taxon>
    </lineage>
</organism>
<keyword evidence="2" id="KW-1185">Reference proteome</keyword>
<dbReference type="Pfam" id="PF10025">
    <property type="entry name" value="DUF2267"/>
    <property type="match status" value="1"/>
</dbReference>
<dbReference type="Gene3D" id="1.10.490.110">
    <property type="entry name" value="Uncharacterized conserved protein DUF2267"/>
    <property type="match status" value="1"/>
</dbReference>
<sequence length="98" mass="10028">MRHQEFLDGVATRAGLDRTDDARRGSTAALGALGAVLPADDRAALAAALPALLVREAGLDTDTSPGAADSLVEDVARRTGWTPERARYTVVAVVGSGG</sequence>
<accession>A0A7Y9DUG3</accession>
<evidence type="ECO:0000313" key="2">
    <source>
        <dbReference type="Proteomes" id="UP000535890"/>
    </source>
</evidence>
<dbReference type="InterPro" id="IPR038282">
    <property type="entry name" value="DUF2267_sf"/>
</dbReference>
<dbReference type="Proteomes" id="UP000535890">
    <property type="component" value="Unassembled WGS sequence"/>
</dbReference>
<evidence type="ECO:0000313" key="1">
    <source>
        <dbReference type="EMBL" id="NYD35372.1"/>
    </source>
</evidence>
<dbReference type="AlphaFoldDB" id="A0A7Y9DUG3"/>